<dbReference type="NCBIfam" id="TIGR02273">
    <property type="entry name" value="16S_RimM"/>
    <property type="match status" value="1"/>
</dbReference>
<dbReference type="InterPro" id="IPR011033">
    <property type="entry name" value="PRC_barrel-like_sf"/>
</dbReference>
<evidence type="ECO:0000259" key="6">
    <source>
        <dbReference type="Pfam" id="PF01782"/>
    </source>
</evidence>
<accession>A0A948X1A3</accession>
<dbReference type="AlphaFoldDB" id="A0A948X1A3"/>
<comment type="similarity">
    <text evidence="5">Belongs to the RimM family.</text>
</comment>
<comment type="domain">
    <text evidence="5">The PRC barrel domain binds ribosomal protein uS19.</text>
</comment>
<comment type="function">
    <text evidence="5">An accessory protein needed during the final step in the assembly of 30S ribosomal subunit, possibly for assembly of the head region. Essential for efficient processing of 16S rRNA. May be needed both before and after RbfA during the maturation of 16S rRNA. It has affinity for free ribosomal 30S subunits but not for 70S ribosomes.</text>
</comment>
<keyword evidence="1 5" id="KW-0963">Cytoplasm</keyword>
<dbReference type="HAMAP" id="MF_00014">
    <property type="entry name" value="Ribosome_mat_RimM"/>
    <property type="match status" value="1"/>
</dbReference>
<evidence type="ECO:0000313" key="9">
    <source>
        <dbReference type="Proteomes" id="UP000777303"/>
    </source>
</evidence>
<comment type="caution">
    <text evidence="8">The sequence shown here is derived from an EMBL/GenBank/DDBJ whole genome shotgun (WGS) entry which is preliminary data.</text>
</comment>
<comment type="subunit">
    <text evidence="5">Binds ribosomal protein uS19.</text>
</comment>
<evidence type="ECO:0000256" key="5">
    <source>
        <dbReference type="HAMAP-Rule" id="MF_00014"/>
    </source>
</evidence>
<feature type="domain" description="PRC-barrel" evidence="7">
    <location>
        <begin position="96"/>
        <end position="169"/>
    </location>
</feature>
<keyword evidence="4 5" id="KW-0143">Chaperone</keyword>
<dbReference type="GO" id="GO:0043022">
    <property type="term" value="F:ribosome binding"/>
    <property type="evidence" value="ECO:0007669"/>
    <property type="project" value="InterPro"/>
</dbReference>
<evidence type="ECO:0000259" key="7">
    <source>
        <dbReference type="Pfam" id="PF05239"/>
    </source>
</evidence>
<dbReference type="PANTHER" id="PTHR33692">
    <property type="entry name" value="RIBOSOME MATURATION FACTOR RIMM"/>
    <property type="match status" value="1"/>
</dbReference>
<dbReference type="InterPro" id="IPR011961">
    <property type="entry name" value="RimM"/>
</dbReference>
<dbReference type="InterPro" id="IPR036976">
    <property type="entry name" value="RimM_N_sf"/>
</dbReference>
<dbReference type="SUPFAM" id="SSF50346">
    <property type="entry name" value="PRC-barrel domain"/>
    <property type="match status" value="1"/>
</dbReference>
<evidence type="ECO:0000256" key="4">
    <source>
        <dbReference type="ARBA" id="ARBA00023186"/>
    </source>
</evidence>
<feature type="domain" description="RimM N-terminal" evidence="6">
    <location>
        <begin position="6"/>
        <end position="86"/>
    </location>
</feature>
<dbReference type="InterPro" id="IPR002676">
    <property type="entry name" value="RimM_N"/>
</dbReference>
<dbReference type="SUPFAM" id="SSF50447">
    <property type="entry name" value="Translation proteins"/>
    <property type="match status" value="1"/>
</dbReference>
<evidence type="ECO:0000256" key="2">
    <source>
        <dbReference type="ARBA" id="ARBA00022517"/>
    </source>
</evidence>
<keyword evidence="2 5" id="KW-0690">Ribosome biogenesis</keyword>
<dbReference type="GO" id="GO:0042274">
    <property type="term" value="P:ribosomal small subunit biogenesis"/>
    <property type="evidence" value="ECO:0007669"/>
    <property type="project" value="UniProtKB-UniRule"/>
</dbReference>
<evidence type="ECO:0000256" key="3">
    <source>
        <dbReference type="ARBA" id="ARBA00022552"/>
    </source>
</evidence>
<dbReference type="Proteomes" id="UP000777303">
    <property type="component" value="Unassembled WGS sequence"/>
</dbReference>
<dbReference type="InterPro" id="IPR027275">
    <property type="entry name" value="PRC-brl_dom"/>
</dbReference>
<dbReference type="InterPro" id="IPR009000">
    <property type="entry name" value="Transl_B-barrel_sf"/>
</dbReference>
<dbReference type="GO" id="GO:0005840">
    <property type="term" value="C:ribosome"/>
    <property type="evidence" value="ECO:0007669"/>
    <property type="project" value="InterPro"/>
</dbReference>
<dbReference type="Pfam" id="PF05239">
    <property type="entry name" value="PRC"/>
    <property type="match status" value="1"/>
</dbReference>
<protein>
    <recommendedName>
        <fullName evidence="5">Ribosome maturation factor RimM</fullName>
    </recommendedName>
</protein>
<proteinExistence type="inferred from homology"/>
<dbReference type="Gene3D" id="2.30.30.240">
    <property type="entry name" value="PRC-barrel domain"/>
    <property type="match status" value="1"/>
</dbReference>
<sequence>MDKYYQVGKIVNTQGLRGEVRIVAITDFPEERFHNGQRLYIMTQPQPTPVTVAKSRKQKGMWIVKFKEFDDINQVEPFKGMDLRVAATDQQQLAADEYYYHDIIGMKIIDYNNGEELGVVREILSPGANDVWVVARPGKKDVLLPFIKSVVLKVNVTDQQAIVDIPDGLIDDED</sequence>
<gene>
    <name evidence="5 8" type="primary">rimM</name>
    <name evidence="8" type="ORF">H9901_03440</name>
</gene>
<dbReference type="Pfam" id="PF01782">
    <property type="entry name" value="RimM"/>
    <property type="match status" value="1"/>
</dbReference>
<reference evidence="8" key="2">
    <citation type="submission" date="2021-04" db="EMBL/GenBank/DDBJ databases">
        <authorList>
            <person name="Gilroy R."/>
        </authorList>
    </citation>
    <scope>NUCLEOTIDE SEQUENCE</scope>
    <source>
        <strain evidence="8">F6-6636</strain>
    </source>
</reference>
<dbReference type="EMBL" id="JAHLFS010000046">
    <property type="protein sequence ID" value="MBU3851733.1"/>
    <property type="molecule type" value="Genomic_DNA"/>
</dbReference>
<dbReference type="GO" id="GO:0006364">
    <property type="term" value="P:rRNA processing"/>
    <property type="evidence" value="ECO:0007669"/>
    <property type="project" value="UniProtKB-UniRule"/>
</dbReference>
<name>A0A948X1A3_9LACO</name>
<dbReference type="Gene3D" id="2.40.30.60">
    <property type="entry name" value="RimM"/>
    <property type="match status" value="1"/>
</dbReference>
<reference evidence="8" key="1">
    <citation type="journal article" date="2021" name="PeerJ">
        <title>Extensive microbial diversity within the chicken gut microbiome revealed by metagenomics and culture.</title>
        <authorList>
            <person name="Gilroy R."/>
            <person name="Ravi A."/>
            <person name="Getino M."/>
            <person name="Pursley I."/>
            <person name="Horton D.L."/>
            <person name="Alikhan N.F."/>
            <person name="Baker D."/>
            <person name="Gharbi K."/>
            <person name="Hall N."/>
            <person name="Watson M."/>
            <person name="Adriaenssens E.M."/>
            <person name="Foster-Nyarko E."/>
            <person name="Jarju S."/>
            <person name="Secka A."/>
            <person name="Antonio M."/>
            <person name="Oren A."/>
            <person name="Chaudhuri R.R."/>
            <person name="La Ragione R."/>
            <person name="Hildebrand F."/>
            <person name="Pallen M.J."/>
        </authorList>
    </citation>
    <scope>NUCLEOTIDE SEQUENCE</scope>
    <source>
        <strain evidence="8">F6-6636</strain>
    </source>
</reference>
<evidence type="ECO:0000313" key="8">
    <source>
        <dbReference type="EMBL" id="MBU3851733.1"/>
    </source>
</evidence>
<dbReference type="PANTHER" id="PTHR33692:SF1">
    <property type="entry name" value="RIBOSOME MATURATION FACTOR RIMM"/>
    <property type="match status" value="1"/>
</dbReference>
<organism evidence="8 9">
    <name type="scientific">Candidatus Paralactobacillus gallistercoris</name>
    <dbReference type="NCBI Taxonomy" id="2838724"/>
    <lineage>
        <taxon>Bacteria</taxon>
        <taxon>Bacillati</taxon>
        <taxon>Bacillota</taxon>
        <taxon>Bacilli</taxon>
        <taxon>Lactobacillales</taxon>
        <taxon>Lactobacillaceae</taxon>
        <taxon>Lactobacillus</taxon>
    </lineage>
</organism>
<evidence type="ECO:0000256" key="1">
    <source>
        <dbReference type="ARBA" id="ARBA00022490"/>
    </source>
</evidence>
<comment type="subcellular location">
    <subcellularLocation>
        <location evidence="5">Cytoplasm</location>
    </subcellularLocation>
</comment>
<keyword evidence="3 5" id="KW-0698">rRNA processing</keyword>
<dbReference type="GO" id="GO:0005737">
    <property type="term" value="C:cytoplasm"/>
    <property type="evidence" value="ECO:0007669"/>
    <property type="project" value="UniProtKB-SubCell"/>
</dbReference>